<dbReference type="Gene3D" id="3.20.20.190">
    <property type="entry name" value="Phosphatidylinositol (PI) phosphodiesterase"/>
    <property type="match status" value="1"/>
</dbReference>
<reference evidence="4 5" key="1">
    <citation type="journal article" date="2020" name="ISME J.">
        <title>Uncovering the hidden diversity of litter-decomposition mechanisms in mushroom-forming fungi.</title>
        <authorList>
            <person name="Floudas D."/>
            <person name="Bentzer J."/>
            <person name="Ahren D."/>
            <person name="Johansson T."/>
            <person name="Persson P."/>
            <person name="Tunlid A."/>
        </authorList>
    </citation>
    <scope>NUCLEOTIDE SEQUENCE [LARGE SCALE GENOMIC DNA]</scope>
    <source>
        <strain evidence="4 5">CBS 146.42</strain>
    </source>
</reference>
<protein>
    <recommendedName>
        <fullName evidence="6">PLC-like phosphodiesterase</fullName>
    </recommendedName>
</protein>
<dbReference type="SUPFAM" id="SSF51695">
    <property type="entry name" value="PLC-like phosphodiesterases"/>
    <property type="match status" value="1"/>
</dbReference>
<feature type="signal peptide" evidence="3">
    <location>
        <begin position="1"/>
        <end position="26"/>
    </location>
</feature>
<evidence type="ECO:0000256" key="3">
    <source>
        <dbReference type="SAM" id="SignalP"/>
    </source>
</evidence>
<keyword evidence="2" id="KW-0812">Transmembrane</keyword>
<feature type="chain" id="PRO_5034053597" description="PLC-like phosphodiesterase" evidence="3">
    <location>
        <begin position="27"/>
        <end position="381"/>
    </location>
</feature>
<dbReference type="Proteomes" id="UP000559027">
    <property type="component" value="Unassembled WGS sequence"/>
</dbReference>
<dbReference type="InterPro" id="IPR051057">
    <property type="entry name" value="PI-PLC_domain"/>
</dbReference>
<gene>
    <name evidence="4" type="ORF">D9756_006018</name>
</gene>
<dbReference type="PANTHER" id="PTHR13593">
    <property type="match status" value="1"/>
</dbReference>
<keyword evidence="2" id="KW-1133">Transmembrane helix</keyword>
<dbReference type="AlphaFoldDB" id="A0A8H5FX68"/>
<dbReference type="GO" id="GO:0008081">
    <property type="term" value="F:phosphoric diester hydrolase activity"/>
    <property type="evidence" value="ECO:0007669"/>
    <property type="project" value="InterPro"/>
</dbReference>
<dbReference type="EMBL" id="JAACJO010000011">
    <property type="protein sequence ID" value="KAF5352466.1"/>
    <property type="molecule type" value="Genomic_DNA"/>
</dbReference>
<organism evidence="4 5">
    <name type="scientific">Leucocoprinus leucothites</name>
    <dbReference type="NCBI Taxonomy" id="201217"/>
    <lineage>
        <taxon>Eukaryota</taxon>
        <taxon>Fungi</taxon>
        <taxon>Dikarya</taxon>
        <taxon>Basidiomycota</taxon>
        <taxon>Agaricomycotina</taxon>
        <taxon>Agaricomycetes</taxon>
        <taxon>Agaricomycetidae</taxon>
        <taxon>Agaricales</taxon>
        <taxon>Agaricineae</taxon>
        <taxon>Agaricaceae</taxon>
        <taxon>Leucocoprinus</taxon>
    </lineage>
</organism>
<evidence type="ECO:0000313" key="4">
    <source>
        <dbReference type="EMBL" id="KAF5352466.1"/>
    </source>
</evidence>
<keyword evidence="3" id="KW-0732">Signal</keyword>
<name>A0A8H5FX68_9AGAR</name>
<sequence length="381" mass="40735">MRLSLTKQLLKSLSLVLLSAVLPASAAPGRSASNVERRATVCNGHAELCEKSFGSVTFVGAHDSYAIGNSNGNFAVNQDQSITTQLNDGVRMLQMQAHNQNGEIKLCHTDCSLYDGGTLHDYLATVGDWLNANPNEVLALLIVNIDNVPVAQYDPIFKAVGLDVHSFVPSSVPIPAASWPTLGSMIDSGQRLVTFMDNKADGSVPYILDEFTHIWETAFDVTDPAFDCNINRTSSNVDPAGTMYLINHFLDKTVLGNPVPFVEKLNVTNAASGDGSLGAQVDTCMAQHSKPPNFMLVDFYEFGGGSVFEVAARINNVQFDPSHPVASPVPSGASPSSTAQTTSRPLNSNALSDFGVFSYKMVLPLFSAITGAVLGPYLLFL</sequence>
<feature type="region of interest" description="Disordered" evidence="1">
    <location>
        <begin position="323"/>
        <end position="344"/>
    </location>
</feature>
<dbReference type="GO" id="GO:0006629">
    <property type="term" value="P:lipid metabolic process"/>
    <property type="evidence" value="ECO:0007669"/>
    <property type="project" value="InterPro"/>
</dbReference>
<dbReference type="Pfam" id="PF26146">
    <property type="entry name" value="PI-PLC_X"/>
    <property type="match status" value="1"/>
</dbReference>
<evidence type="ECO:0000256" key="2">
    <source>
        <dbReference type="SAM" id="Phobius"/>
    </source>
</evidence>
<comment type="caution">
    <text evidence="4">The sequence shown here is derived from an EMBL/GenBank/DDBJ whole genome shotgun (WGS) entry which is preliminary data.</text>
</comment>
<evidence type="ECO:0008006" key="6">
    <source>
        <dbReference type="Google" id="ProtNLM"/>
    </source>
</evidence>
<evidence type="ECO:0000256" key="1">
    <source>
        <dbReference type="SAM" id="MobiDB-lite"/>
    </source>
</evidence>
<feature type="compositionally biased region" description="Low complexity" evidence="1">
    <location>
        <begin position="323"/>
        <end position="337"/>
    </location>
</feature>
<dbReference type="InterPro" id="IPR017946">
    <property type="entry name" value="PLC-like_Pdiesterase_TIM-brl"/>
</dbReference>
<evidence type="ECO:0000313" key="5">
    <source>
        <dbReference type="Proteomes" id="UP000559027"/>
    </source>
</evidence>
<dbReference type="OrthoDB" id="7984201at2759"/>
<keyword evidence="2" id="KW-0472">Membrane</keyword>
<accession>A0A8H5FX68</accession>
<feature type="transmembrane region" description="Helical" evidence="2">
    <location>
        <begin position="361"/>
        <end position="380"/>
    </location>
</feature>
<proteinExistence type="predicted"/>
<dbReference type="PANTHER" id="PTHR13593:SF140">
    <property type="entry name" value="PLC-LIKE PHOSPHODIESTERASE"/>
    <property type="match status" value="1"/>
</dbReference>
<keyword evidence="5" id="KW-1185">Reference proteome</keyword>